<accession>A0AA41ZNU0</accession>
<comment type="function">
    <text evidence="7">Part of the tripartite ATP-independent periplasmic (TRAP) transport system.</text>
</comment>
<evidence type="ECO:0000259" key="8">
    <source>
        <dbReference type="Pfam" id="PF04290"/>
    </source>
</evidence>
<organism evidence="9 10">
    <name type="scientific">Larsenimonas rhizosphaerae</name>
    <dbReference type="NCBI Taxonomy" id="2944682"/>
    <lineage>
        <taxon>Bacteria</taxon>
        <taxon>Pseudomonadati</taxon>
        <taxon>Pseudomonadota</taxon>
        <taxon>Gammaproteobacteria</taxon>
        <taxon>Oceanospirillales</taxon>
        <taxon>Halomonadaceae</taxon>
        <taxon>Larsenimonas</taxon>
    </lineage>
</organism>
<evidence type="ECO:0000256" key="6">
    <source>
        <dbReference type="ARBA" id="ARBA00023136"/>
    </source>
</evidence>
<keyword evidence="3" id="KW-1003">Cell membrane</keyword>
<dbReference type="AlphaFoldDB" id="A0AA41ZNU0"/>
<comment type="caution">
    <text evidence="9">The sequence shown here is derived from an EMBL/GenBank/DDBJ whole genome shotgun (WGS) entry which is preliminary data.</text>
</comment>
<dbReference type="GO" id="GO:0022857">
    <property type="term" value="F:transmembrane transporter activity"/>
    <property type="evidence" value="ECO:0007669"/>
    <property type="project" value="UniProtKB-UniRule"/>
</dbReference>
<evidence type="ECO:0000256" key="5">
    <source>
        <dbReference type="ARBA" id="ARBA00022989"/>
    </source>
</evidence>
<comment type="subunit">
    <text evidence="7">The complex comprises the extracytoplasmic solute receptor protein and the two transmembrane proteins.</text>
</comment>
<dbReference type="Proteomes" id="UP001165678">
    <property type="component" value="Unassembled WGS sequence"/>
</dbReference>
<proteinExistence type="inferred from homology"/>
<feature type="transmembrane region" description="Helical" evidence="7">
    <location>
        <begin position="127"/>
        <end position="146"/>
    </location>
</feature>
<sequence length="164" mass="17583">MHALLRRGAIGLALMGGGLLLCAIGLSLVSLVGRKLWAMPVPGDIEVLQMLVAVAVACFLPLCEINDHHIRVDILASLFPSCINRGLMVFSHLMLGVVSMVLLWRTALMMLDSHAYASQSTLLGVPLWIPQAAMLPGLALMGLCALSQAARHLTRPLPELEETA</sequence>
<dbReference type="EMBL" id="JAPIVE010000004">
    <property type="protein sequence ID" value="MCX2525343.1"/>
    <property type="molecule type" value="Genomic_DNA"/>
</dbReference>
<feature type="domain" description="Tripartite ATP-independent periplasmic transporters DctQ component" evidence="8">
    <location>
        <begin position="25"/>
        <end position="154"/>
    </location>
</feature>
<comment type="similarity">
    <text evidence="7">Belongs to the TRAP transporter small permease family.</text>
</comment>
<reference evidence="9" key="1">
    <citation type="submission" date="2022-11" db="EMBL/GenBank/DDBJ databases">
        <title>Larsenimonas rhizosphaerae sp. nov., isolated from a tidal mudflat.</title>
        <authorList>
            <person name="Lee S.D."/>
            <person name="Kim I.S."/>
        </authorList>
    </citation>
    <scope>NUCLEOTIDE SEQUENCE</scope>
    <source>
        <strain evidence="9">GH2-1</strain>
    </source>
</reference>
<evidence type="ECO:0000256" key="3">
    <source>
        <dbReference type="ARBA" id="ARBA00022475"/>
    </source>
</evidence>
<keyword evidence="6 7" id="KW-0472">Membrane</keyword>
<keyword evidence="7" id="KW-0997">Cell inner membrane</keyword>
<keyword evidence="5 7" id="KW-1133">Transmembrane helix</keyword>
<feature type="transmembrane region" description="Helical" evidence="7">
    <location>
        <begin position="12"/>
        <end position="33"/>
    </location>
</feature>
<evidence type="ECO:0000313" key="9">
    <source>
        <dbReference type="EMBL" id="MCX2525343.1"/>
    </source>
</evidence>
<dbReference type="GO" id="GO:0005886">
    <property type="term" value="C:plasma membrane"/>
    <property type="evidence" value="ECO:0007669"/>
    <property type="project" value="UniProtKB-SubCell"/>
</dbReference>
<evidence type="ECO:0000256" key="4">
    <source>
        <dbReference type="ARBA" id="ARBA00022692"/>
    </source>
</evidence>
<evidence type="ECO:0000256" key="2">
    <source>
        <dbReference type="ARBA" id="ARBA00022448"/>
    </source>
</evidence>
<dbReference type="InterPro" id="IPR055348">
    <property type="entry name" value="DctQ"/>
</dbReference>
<feature type="transmembrane region" description="Helical" evidence="7">
    <location>
        <begin position="45"/>
        <end position="65"/>
    </location>
</feature>
<dbReference type="RefSeq" id="WP_265896847.1">
    <property type="nucleotide sequence ID" value="NZ_JAPIVE010000004.1"/>
</dbReference>
<gene>
    <name evidence="9" type="ORF">OQ287_13945</name>
</gene>
<evidence type="ECO:0000256" key="1">
    <source>
        <dbReference type="ARBA" id="ARBA00004651"/>
    </source>
</evidence>
<keyword evidence="10" id="KW-1185">Reference proteome</keyword>
<evidence type="ECO:0000256" key="7">
    <source>
        <dbReference type="RuleBase" id="RU369079"/>
    </source>
</evidence>
<protein>
    <recommendedName>
        <fullName evidence="7">TRAP transporter small permease protein</fullName>
    </recommendedName>
</protein>
<name>A0AA41ZNU0_9GAMM</name>
<feature type="transmembrane region" description="Helical" evidence="7">
    <location>
        <begin position="86"/>
        <end position="107"/>
    </location>
</feature>
<dbReference type="Pfam" id="PF04290">
    <property type="entry name" value="DctQ"/>
    <property type="match status" value="1"/>
</dbReference>
<keyword evidence="2 7" id="KW-0813">Transport</keyword>
<comment type="subcellular location">
    <subcellularLocation>
        <location evidence="7">Cell inner membrane</location>
        <topology evidence="7">Multi-pass membrane protein</topology>
    </subcellularLocation>
    <subcellularLocation>
        <location evidence="1">Cell membrane</location>
        <topology evidence="1">Multi-pass membrane protein</topology>
    </subcellularLocation>
</comment>
<keyword evidence="4 7" id="KW-0812">Transmembrane</keyword>
<evidence type="ECO:0000313" key="10">
    <source>
        <dbReference type="Proteomes" id="UP001165678"/>
    </source>
</evidence>